<proteinExistence type="predicted"/>
<evidence type="ECO:0000313" key="1">
    <source>
        <dbReference type="EMBL" id="GMG80869.1"/>
    </source>
</evidence>
<dbReference type="InterPro" id="IPR058532">
    <property type="entry name" value="YjbR/MT2646/Rv2570-like"/>
</dbReference>
<evidence type="ECO:0000313" key="2">
    <source>
        <dbReference type="Proteomes" id="UP001239909"/>
    </source>
</evidence>
<name>A0ABQ6LBU4_9RHOB</name>
<dbReference type="InterPro" id="IPR038056">
    <property type="entry name" value="YjbR-like_sf"/>
</dbReference>
<comment type="caution">
    <text evidence="1">The sequence shown here is derived from an EMBL/GenBank/DDBJ whole genome shotgun (WGS) entry which is preliminary data.</text>
</comment>
<keyword evidence="1" id="KW-0238">DNA-binding</keyword>
<accession>A0ABQ6LBU4</accession>
<reference evidence="1 2" key="1">
    <citation type="submission" date="2023-04" db="EMBL/GenBank/DDBJ databases">
        <title>Marinoamorphus aggregata gen. nov., sp. Nov., isolate from tissue of brittle star Ophioplocus japonicus.</title>
        <authorList>
            <person name="Kawano K."/>
            <person name="Sawayama S."/>
            <person name="Nakagawa S."/>
        </authorList>
    </citation>
    <scope>NUCLEOTIDE SEQUENCE [LARGE SCALE GENOMIC DNA]</scope>
    <source>
        <strain evidence="1 2">NKW23</strain>
    </source>
</reference>
<dbReference type="GO" id="GO:0003677">
    <property type="term" value="F:DNA binding"/>
    <property type="evidence" value="ECO:0007669"/>
    <property type="project" value="UniProtKB-KW"/>
</dbReference>
<dbReference type="Gene3D" id="3.90.1150.30">
    <property type="match status" value="1"/>
</dbReference>
<gene>
    <name evidence="1" type="ORF">LNKW23_00810</name>
</gene>
<sequence>MTETAEGAEGAAEARLRALCLALPEATEKTAWGAPTFRVRDRIFAMLKAGDGHPSVWMKAPEGAQEVLVGADPARFFRPPYVGHRGWIGMRLDATPDGAAVDWDEVARLVRRSFALTAPKRLAARLGG</sequence>
<protein>
    <submittedName>
        <fullName evidence="1">MmcQ/YjbR family DNA-binding protein</fullName>
    </submittedName>
</protein>
<dbReference type="RefSeq" id="WP_285669495.1">
    <property type="nucleotide sequence ID" value="NZ_BSYI01000001.1"/>
</dbReference>
<dbReference type="SUPFAM" id="SSF142906">
    <property type="entry name" value="YjbR-like"/>
    <property type="match status" value="1"/>
</dbReference>
<organism evidence="1 2">
    <name type="scientific">Paralimibaculum aggregatum</name>
    <dbReference type="NCBI Taxonomy" id="3036245"/>
    <lineage>
        <taxon>Bacteria</taxon>
        <taxon>Pseudomonadati</taxon>
        <taxon>Pseudomonadota</taxon>
        <taxon>Alphaproteobacteria</taxon>
        <taxon>Rhodobacterales</taxon>
        <taxon>Paracoccaceae</taxon>
        <taxon>Paralimibaculum</taxon>
    </lineage>
</organism>
<dbReference type="Pfam" id="PF04237">
    <property type="entry name" value="YjbR"/>
    <property type="match status" value="1"/>
</dbReference>
<keyword evidence="2" id="KW-1185">Reference proteome</keyword>
<dbReference type="EMBL" id="BSYI01000001">
    <property type="protein sequence ID" value="GMG80869.1"/>
    <property type="molecule type" value="Genomic_DNA"/>
</dbReference>
<dbReference type="Proteomes" id="UP001239909">
    <property type="component" value="Unassembled WGS sequence"/>
</dbReference>